<organism evidence="21 22">
    <name type="scientific">Roseiarcus fermentans</name>
    <dbReference type="NCBI Taxonomy" id="1473586"/>
    <lineage>
        <taxon>Bacteria</taxon>
        <taxon>Pseudomonadati</taxon>
        <taxon>Pseudomonadota</taxon>
        <taxon>Alphaproteobacteria</taxon>
        <taxon>Hyphomicrobiales</taxon>
        <taxon>Roseiarcaceae</taxon>
        <taxon>Roseiarcus</taxon>
    </lineage>
</organism>
<keyword evidence="7 19" id="KW-1003">Cell membrane</keyword>
<evidence type="ECO:0000256" key="19">
    <source>
        <dbReference type="PIRNR" id="PIRNR000851"/>
    </source>
</evidence>
<evidence type="ECO:0000256" key="4">
    <source>
        <dbReference type="ARBA" id="ARBA00010441"/>
    </source>
</evidence>
<keyword evidence="22" id="KW-1185">Reference proteome</keyword>
<keyword evidence="9 19" id="KW-0997">Cell inner membrane</keyword>
<sequence length="236" mass="25637">MASEKQPVRVAKAAGFSVHVFTASGGAVAVLALYAAIERQFAISFAWLGLALFIDGIDGTLARAARVHETAATIDGVVLDLVIDFLTYVVVPVVALWRSDLMPTEASFWIGLVVVIASALYFADTRMKTDDLWFRGFPATWNILVLYLFVLRPPWIVSAAVLLGATALMFAPVVSVHPLRVLRLRALTIAMTLAWFAFAALAILFDLSPPHWVVAGMVATGAYFLALPLLRHSPWA</sequence>
<keyword evidence="13 19" id="KW-0443">Lipid metabolism</keyword>
<reference evidence="21 22" key="1">
    <citation type="submission" date="2018-06" db="EMBL/GenBank/DDBJ databases">
        <title>Genomic Encyclopedia of Type Strains, Phase IV (KMG-IV): sequencing the most valuable type-strain genomes for metagenomic binning, comparative biology and taxonomic classification.</title>
        <authorList>
            <person name="Goeker M."/>
        </authorList>
    </citation>
    <scope>NUCLEOTIDE SEQUENCE [LARGE SCALE GENOMIC DNA]</scope>
    <source>
        <strain evidence="21 22">DSM 24875</strain>
    </source>
</reference>
<evidence type="ECO:0000256" key="7">
    <source>
        <dbReference type="ARBA" id="ARBA00022475"/>
    </source>
</evidence>
<evidence type="ECO:0000256" key="11">
    <source>
        <dbReference type="ARBA" id="ARBA00022692"/>
    </source>
</evidence>
<keyword evidence="17 19" id="KW-1208">Phospholipid metabolism</keyword>
<accession>A0A366FKX3</accession>
<comment type="subcellular location">
    <subcellularLocation>
        <location evidence="3 19">Cell inner membrane</location>
        <topology evidence="3 19">Multi-pass membrane protein</topology>
    </subcellularLocation>
</comment>
<evidence type="ECO:0000256" key="13">
    <source>
        <dbReference type="ARBA" id="ARBA00023098"/>
    </source>
</evidence>
<evidence type="ECO:0000256" key="8">
    <source>
        <dbReference type="ARBA" id="ARBA00022516"/>
    </source>
</evidence>
<dbReference type="InterPro" id="IPR043130">
    <property type="entry name" value="CDP-OH_PTrfase_TM_dom"/>
</dbReference>
<keyword evidence="10 19" id="KW-0808">Transferase</keyword>
<comment type="similarity">
    <text evidence="4 19">Belongs to the CDP-alcohol phosphatidyltransferase class-I family.</text>
</comment>
<evidence type="ECO:0000256" key="12">
    <source>
        <dbReference type="ARBA" id="ARBA00022989"/>
    </source>
</evidence>
<dbReference type="Proteomes" id="UP000253529">
    <property type="component" value="Unassembled WGS sequence"/>
</dbReference>
<gene>
    <name evidence="21" type="ORF">DFR50_109129</name>
</gene>
<dbReference type="InterPro" id="IPR026027">
    <property type="entry name" value="PcS"/>
</dbReference>
<proteinExistence type="inferred from homology"/>
<keyword evidence="14 19" id="KW-0472">Membrane</keyword>
<comment type="catalytic activity">
    <reaction evidence="1 19">
        <text>a CDP-1,2-diacyl-sn-glycerol + choline = a 1,2-diacyl-sn-glycero-3-phosphocholine + CMP + H(+)</text>
        <dbReference type="Rhea" id="RHEA:14597"/>
        <dbReference type="ChEBI" id="CHEBI:15354"/>
        <dbReference type="ChEBI" id="CHEBI:15378"/>
        <dbReference type="ChEBI" id="CHEBI:57643"/>
        <dbReference type="ChEBI" id="CHEBI:58332"/>
        <dbReference type="ChEBI" id="CHEBI:60377"/>
        <dbReference type="EC" id="2.7.8.24"/>
    </reaction>
</comment>
<dbReference type="RefSeq" id="WP_113889055.1">
    <property type="nucleotide sequence ID" value="NZ_QNRK01000009.1"/>
</dbReference>
<dbReference type="OrthoDB" id="350520at2"/>
<comment type="function">
    <text evidence="19">Condenses choline with CDP-diglyceride to produce phosphatidylcholine and CMP.</text>
</comment>
<evidence type="ECO:0000256" key="14">
    <source>
        <dbReference type="ARBA" id="ARBA00023136"/>
    </source>
</evidence>
<keyword evidence="15 19" id="KW-0594">Phospholipid biosynthesis</keyword>
<keyword evidence="12 20" id="KW-1133">Transmembrane helix</keyword>
<evidence type="ECO:0000256" key="18">
    <source>
        <dbReference type="ARBA" id="ARBA00033321"/>
    </source>
</evidence>
<feature type="transmembrane region" description="Helical" evidence="20">
    <location>
        <begin position="186"/>
        <end position="205"/>
    </location>
</feature>
<comment type="cofactor">
    <cofactor evidence="2 19">
        <name>Mn(2+)</name>
        <dbReference type="ChEBI" id="CHEBI:29035"/>
    </cofactor>
</comment>
<dbReference type="EMBL" id="QNRK01000009">
    <property type="protein sequence ID" value="RBP14375.1"/>
    <property type="molecule type" value="Genomic_DNA"/>
</dbReference>
<keyword evidence="8 19" id="KW-0444">Lipid biosynthesis</keyword>
<feature type="transmembrane region" description="Helical" evidence="20">
    <location>
        <begin position="12"/>
        <end position="35"/>
    </location>
</feature>
<dbReference type="EC" id="2.7.8.24" evidence="5 19"/>
<evidence type="ECO:0000256" key="16">
    <source>
        <dbReference type="ARBA" id="ARBA00023211"/>
    </source>
</evidence>
<dbReference type="GO" id="GO:0005886">
    <property type="term" value="C:plasma membrane"/>
    <property type="evidence" value="ECO:0007669"/>
    <property type="project" value="UniProtKB-SubCell"/>
</dbReference>
<feature type="transmembrane region" description="Helical" evidence="20">
    <location>
        <begin position="106"/>
        <end position="123"/>
    </location>
</feature>
<dbReference type="Gene3D" id="1.20.120.1760">
    <property type="match status" value="1"/>
</dbReference>
<dbReference type="GO" id="GO:0008654">
    <property type="term" value="P:phospholipid biosynthetic process"/>
    <property type="evidence" value="ECO:0007669"/>
    <property type="project" value="UniProtKB-KW"/>
</dbReference>
<feature type="transmembrane region" description="Helical" evidence="20">
    <location>
        <begin position="155"/>
        <end position="174"/>
    </location>
</feature>
<feature type="transmembrane region" description="Helical" evidence="20">
    <location>
        <begin position="211"/>
        <end position="230"/>
    </location>
</feature>
<evidence type="ECO:0000256" key="20">
    <source>
        <dbReference type="SAM" id="Phobius"/>
    </source>
</evidence>
<dbReference type="AlphaFoldDB" id="A0A366FKX3"/>
<protein>
    <recommendedName>
        <fullName evidence="6 19">Phosphatidylcholine synthase</fullName>
        <shortName evidence="19">PC synthase</shortName>
        <shortName evidence="19">PCS</shortName>
        <ecNumber evidence="5 19">2.7.8.24</ecNumber>
    </recommendedName>
    <alternativeName>
        <fullName evidence="18 19">CDP-diglyceride-choline O-phosphatidyltransferase</fullName>
    </alternativeName>
</protein>
<evidence type="ECO:0000256" key="3">
    <source>
        <dbReference type="ARBA" id="ARBA00004429"/>
    </source>
</evidence>
<feature type="transmembrane region" description="Helical" evidence="20">
    <location>
        <begin position="74"/>
        <end position="94"/>
    </location>
</feature>
<keyword evidence="16 19" id="KW-0464">Manganese</keyword>
<evidence type="ECO:0000256" key="10">
    <source>
        <dbReference type="ARBA" id="ARBA00022679"/>
    </source>
</evidence>
<evidence type="ECO:0000256" key="17">
    <source>
        <dbReference type="ARBA" id="ARBA00023264"/>
    </source>
</evidence>
<evidence type="ECO:0000313" key="21">
    <source>
        <dbReference type="EMBL" id="RBP14375.1"/>
    </source>
</evidence>
<evidence type="ECO:0000313" key="22">
    <source>
        <dbReference type="Proteomes" id="UP000253529"/>
    </source>
</evidence>
<evidence type="ECO:0000256" key="9">
    <source>
        <dbReference type="ARBA" id="ARBA00022519"/>
    </source>
</evidence>
<dbReference type="GO" id="GO:0050520">
    <property type="term" value="F:phosphatidylcholine synthase activity"/>
    <property type="evidence" value="ECO:0007669"/>
    <property type="project" value="UniProtKB-EC"/>
</dbReference>
<evidence type="ECO:0000256" key="15">
    <source>
        <dbReference type="ARBA" id="ARBA00023209"/>
    </source>
</evidence>
<evidence type="ECO:0000256" key="6">
    <source>
        <dbReference type="ARBA" id="ARBA00015623"/>
    </source>
</evidence>
<evidence type="ECO:0000256" key="1">
    <source>
        <dbReference type="ARBA" id="ARBA00000958"/>
    </source>
</evidence>
<feature type="transmembrane region" description="Helical" evidence="20">
    <location>
        <begin position="41"/>
        <end position="62"/>
    </location>
</feature>
<evidence type="ECO:0000256" key="5">
    <source>
        <dbReference type="ARBA" id="ARBA00013195"/>
    </source>
</evidence>
<comment type="caution">
    <text evidence="21">The sequence shown here is derived from an EMBL/GenBank/DDBJ whole genome shotgun (WGS) entry which is preliminary data.</text>
</comment>
<feature type="transmembrane region" description="Helical" evidence="20">
    <location>
        <begin position="132"/>
        <end position="149"/>
    </location>
</feature>
<keyword evidence="11 20" id="KW-0812">Transmembrane</keyword>
<evidence type="ECO:0000256" key="2">
    <source>
        <dbReference type="ARBA" id="ARBA00001936"/>
    </source>
</evidence>
<name>A0A366FKX3_9HYPH</name>
<dbReference type="PIRSF" id="PIRSF000851">
    <property type="entry name" value="PcS"/>
    <property type="match status" value="1"/>
</dbReference>